<dbReference type="Proteomes" id="UP001241758">
    <property type="component" value="Unassembled WGS sequence"/>
</dbReference>
<dbReference type="InterPro" id="IPR029016">
    <property type="entry name" value="GAF-like_dom_sf"/>
</dbReference>
<dbReference type="InterPro" id="IPR050707">
    <property type="entry name" value="HTH_MetabolicPath_Reg"/>
</dbReference>
<evidence type="ECO:0000256" key="3">
    <source>
        <dbReference type="ARBA" id="ARBA00023163"/>
    </source>
</evidence>
<dbReference type="PANTHER" id="PTHR30136">
    <property type="entry name" value="HELIX-TURN-HELIX TRANSCRIPTIONAL REGULATOR, ICLR FAMILY"/>
    <property type="match status" value="1"/>
</dbReference>
<sequence length="260" mass="27234">MSNEREAGPPLVQSVDRALSILEILARRRGAGVTEIGKELGVHKSTAFRLLAALESRGFVEQTQDRGSYRLGLGVVRLAGAVAAQLDVSREGLAACERLAAELGETVNIAIRDSDRAVNVTQSRGAASIASHDWVGRQTPLHATSSGKILLAFAPAQVRAAVLGDLRPLERFTAATLTGEAELTAELDRAVVAGWACTAEEYEVGLNAVAAPIRGADGSVVAALSVSGPAYRMDRASFPEVAKLVILAADEVSSRMGHVS</sequence>
<dbReference type="SUPFAM" id="SSF46785">
    <property type="entry name" value="Winged helix' DNA-binding domain"/>
    <property type="match status" value="1"/>
</dbReference>
<feature type="domain" description="IclR-ED" evidence="5">
    <location>
        <begin position="74"/>
        <end position="258"/>
    </location>
</feature>
<dbReference type="InterPro" id="IPR005471">
    <property type="entry name" value="Tscrpt_reg_IclR_N"/>
</dbReference>
<dbReference type="Gene3D" id="3.30.450.40">
    <property type="match status" value="1"/>
</dbReference>
<dbReference type="PROSITE" id="PS51078">
    <property type="entry name" value="ICLR_ED"/>
    <property type="match status" value="1"/>
</dbReference>
<dbReference type="PROSITE" id="PS51077">
    <property type="entry name" value="HTH_ICLR"/>
    <property type="match status" value="1"/>
</dbReference>
<comment type="caution">
    <text evidence="6">The sequence shown here is derived from an EMBL/GenBank/DDBJ whole genome shotgun (WGS) entry which is preliminary data.</text>
</comment>
<keyword evidence="2" id="KW-0238">DNA-binding</keyword>
<dbReference type="InterPro" id="IPR036388">
    <property type="entry name" value="WH-like_DNA-bd_sf"/>
</dbReference>
<dbReference type="InterPro" id="IPR014757">
    <property type="entry name" value="Tscrpt_reg_IclR_C"/>
</dbReference>
<dbReference type="SUPFAM" id="SSF55781">
    <property type="entry name" value="GAF domain-like"/>
    <property type="match status" value="1"/>
</dbReference>
<evidence type="ECO:0000256" key="1">
    <source>
        <dbReference type="ARBA" id="ARBA00023015"/>
    </source>
</evidence>
<proteinExistence type="predicted"/>
<organism evidence="6 7">
    <name type="scientific">Actinoplanes sandaracinus</name>
    <dbReference type="NCBI Taxonomy" id="3045177"/>
    <lineage>
        <taxon>Bacteria</taxon>
        <taxon>Bacillati</taxon>
        <taxon>Actinomycetota</taxon>
        <taxon>Actinomycetes</taxon>
        <taxon>Micromonosporales</taxon>
        <taxon>Micromonosporaceae</taxon>
        <taxon>Actinoplanes</taxon>
    </lineage>
</organism>
<reference evidence="6 7" key="1">
    <citation type="submission" date="2023-05" db="EMBL/GenBank/DDBJ databases">
        <title>Actinoplanes sp. NEAU-A12 genome sequencing.</title>
        <authorList>
            <person name="Wang Z.-S."/>
        </authorList>
    </citation>
    <scope>NUCLEOTIDE SEQUENCE [LARGE SCALE GENOMIC DNA]</scope>
    <source>
        <strain evidence="6 7">NEAU-A12</strain>
    </source>
</reference>
<dbReference type="RefSeq" id="WP_282756218.1">
    <property type="nucleotide sequence ID" value="NZ_JASCTH010000001.1"/>
</dbReference>
<protein>
    <submittedName>
        <fullName evidence="6">IclR family transcriptional regulator</fullName>
    </submittedName>
</protein>
<dbReference type="PANTHER" id="PTHR30136:SF24">
    <property type="entry name" value="HTH-TYPE TRANSCRIPTIONAL REPRESSOR ALLR"/>
    <property type="match status" value="1"/>
</dbReference>
<keyword evidence="3" id="KW-0804">Transcription</keyword>
<dbReference type="Pfam" id="PF01614">
    <property type="entry name" value="IclR_C"/>
    <property type="match status" value="1"/>
</dbReference>
<feature type="domain" description="HTH iclR-type" evidence="4">
    <location>
        <begin position="12"/>
        <end position="73"/>
    </location>
</feature>
<keyword evidence="7" id="KW-1185">Reference proteome</keyword>
<evidence type="ECO:0000259" key="4">
    <source>
        <dbReference type="PROSITE" id="PS51077"/>
    </source>
</evidence>
<evidence type="ECO:0000256" key="2">
    <source>
        <dbReference type="ARBA" id="ARBA00023125"/>
    </source>
</evidence>
<dbReference type="InterPro" id="IPR036390">
    <property type="entry name" value="WH_DNA-bd_sf"/>
</dbReference>
<gene>
    <name evidence="6" type="ORF">QLQ12_00305</name>
</gene>
<accession>A0ABT6WBD8</accession>
<dbReference type="Pfam" id="PF09339">
    <property type="entry name" value="HTH_IclR"/>
    <property type="match status" value="1"/>
</dbReference>
<dbReference type="EMBL" id="JASCTH010000001">
    <property type="protein sequence ID" value="MDI6097048.1"/>
    <property type="molecule type" value="Genomic_DNA"/>
</dbReference>
<keyword evidence="1" id="KW-0805">Transcription regulation</keyword>
<name>A0ABT6WBD8_9ACTN</name>
<evidence type="ECO:0000259" key="5">
    <source>
        <dbReference type="PROSITE" id="PS51078"/>
    </source>
</evidence>
<dbReference type="Gene3D" id="1.10.10.10">
    <property type="entry name" value="Winged helix-like DNA-binding domain superfamily/Winged helix DNA-binding domain"/>
    <property type="match status" value="1"/>
</dbReference>
<dbReference type="SMART" id="SM00346">
    <property type="entry name" value="HTH_ICLR"/>
    <property type="match status" value="1"/>
</dbReference>
<evidence type="ECO:0000313" key="6">
    <source>
        <dbReference type="EMBL" id="MDI6097048.1"/>
    </source>
</evidence>
<evidence type="ECO:0000313" key="7">
    <source>
        <dbReference type="Proteomes" id="UP001241758"/>
    </source>
</evidence>